<evidence type="ECO:0000313" key="1">
    <source>
        <dbReference type="EMBL" id="KAH3686999.1"/>
    </source>
</evidence>
<keyword evidence="2" id="KW-1185">Reference proteome</keyword>
<name>A0A9P8QCK2_WICPI</name>
<comment type="caution">
    <text evidence="1">The sequence shown here is derived from an EMBL/GenBank/DDBJ whole genome shotgun (WGS) entry which is preliminary data.</text>
</comment>
<evidence type="ECO:0000313" key="2">
    <source>
        <dbReference type="Proteomes" id="UP000774326"/>
    </source>
</evidence>
<reference evidence="1" key="1">
    <citation type="journal article" date="2021" name="Open Biol.">
        <title>Shared evolutionary footprints suggest mitochondrial oxidative damage underlies multiple complex I losses in fungi.</title>
        <authorList>
            <person name="Schikora-Tamarit M.A."/>
            <person name="Marcet-Houben M."/>
            <person name="Nosek J."/>
            <person name="Gabaldon T."/>
        </authorList>
    </citation>
    <scope>NUCLEOTIDE SEQUENCE</scope>
    <source>
        <strain evidence="1">CBS2887</strain>
    </source>
</reference>
<gene>
    <name evidence="1" type="ORF">WICPIJ_002024</name>
</gene>
<sequence length="82" mass="9304">MINVFKWKIFPVQTPASMITVRNQSSLPVVCITPYVGESNGKELTRWFSDLVILMILSRCLRFTNDGSGIVNETGYDKELAY</sequence>
<dbReference type="Proteomes" id="UP000774326">
    <property type="component" value="Unassembled WGS sequence"/>
</dbReference>
<dbReference type="AlphaFoldDB" id="A0A9P8QCK2"/>
<reference evidence="1" key="2">
    <citation type="submission" date="2021-01" db="EMBL/GenBank/DDBJ databases">
        <authorList>
            <person name="Schikora-Tamarit M.A."/>
        </authorList>
    </citation>
    <scope>NUCLEOTIDE SEQUENCE</scope>
    <source>
        <strain evidence="1">CBS2887</strain>
    </source>
</reference>
<protein>
    <submittedName>
        <fullName evidence="1">Uncharacterized protein</fullName>
    </submittedName>
</protein>
<proteinExistence type="predicted"/>
<organism evidence="1 2">
    <name type="scientific">Wickerhamomyces pijperi</name>
    <name type="common">Yeast</name>
    <name type="synonym">Pichia pijperi</name>
    <dbReference type="NCBI Taxonomy" id="599730"/>
    <lineage>
        <taxon>Eukaryota</taxon>
        <taxon>Fungi</taxon>
        <taxon>Dikarya</taxon>
        <taxon>Ascomycota</taxon>
        <taxon>Saccharomycotina</taxon>
        <taxon>Saccharomycetes</taxon>
        <taxon>Phaffomycetales</taxon>
        <taxon>Wickerhamomycetaceae</taxon>
        <taxon>Wickerhamomyces</taxon>
    </lineage>
</organism>
<dbReference type="EMBL" id="JAEUBG010001046">
    <property type="protein sequence ID" value="KAH3686999.1"/>
    <property type="molecule type" value="Genomic_DNA"/>
</dbReference>
<accession>A0A9P8QCK2</accession>